<evidence type="ECO:0000259" key="2">
    <source>
        <dbReference type="Pfam" id="PF03732"/>
    </source>
</evidence>
<organism evidence="3 4">
    <name type="scientific">Colocasia esculenta</name>
    <name type="common">Wild taro</name>
    <name type="synonym">Arum esculentum</name>
    <dbReference type="NCBI Taxonomy" id="4460"/>
    <lineage>
        <taxon>Eukaryota</taxon>
        <taxon>Viridiplantae</taxon>
        <taxon>Streptophyta</taxon>
        <taxon>Embryophyta</taxon>
        <taxon>Tracheophyta</taxon>
        <taxon>Spermatophyta</taxon>
        <taxon>Magnoliopsida</taxon>
        <taxon>Liliopsida</taxon>
        <taxon>Araceae</taxon>
        <taxon>Aroideae</taxon>
        <taxon>Colocasieae</taxon>
        <taxon>Colocasia</taxon>
    </lineage>
</organism>
<feature type="domain" description="Retrotransposon gag" evidence="2">
    <location>
        <begin position="104"/>
        <end position="197"/>
    </location>
</feature>
<dbReference type="OrthoDB" id="786614at2759"/>
<evidence type="ECO:0000313" key="4">
    <source>
        <dbReference type="Proteomes" id="UP000652761"/>
    </source>
</evidence>
<feature type="compositionally biased region" description="Polar residues" evidence="1">
    <location>
        <begin position="241"/>
        <end position="250"/>
    </location>
</feature>
<comment type="caution">
    <text evidence="3">The sequence shown here is derived from an EMBL/GenBank/DDBJ whole genome shotgun (WGS) entry which is preliminary data.</text>
</comment>
<keyword evidence="4" id="KW-1185">Reference proteome</keyword>
<gene>
    <name evidence="3" type="ORF">Taro_015054</name>
</gene>
<dbReference type="InterPro" id="IPR005162">
    <property type="entry name" value="Retrotrans_gag_dom"/>
</dbReference>
<dbReference type="PANTHER" id="PTHR34482:SF48">
    <property type="entry name" value="GAG PROTEASE POLYPROTEIN"/>
    <property type="match status" value="1"/>
</dbReference>
<dbReference type="AlphaFoldDB" id="A0A843UL14"/>
<proteinExistence type="predicted"/>
<dbReference type="EMBL" id="NMUH01000641">
    <property type="protein sequence ID" value="MQL82574.1"/>
    <property type="molecule type" value="Genomic_DNA"/>
</dbReference>
<feature type="non-terminal residue" evidence="3">
    <location>
        <position position="270"/>
    </location>
</feature>
<reference evidence="3" key="1">
    <citation type="submission" date="2017-07" db="EMBL/GenBank/DDBJ databases">
        <title>Taro Niue Genome Assembly and Annotation.</title>
        <authorList>
            <person name="Atibalentja N."/>
            <person name="Keating K."/>
            <person name="Fields C.J."/>
        </authorList>
    </citation>
    <scope>NUCLEOTIDE SEQUENCE</scope>
    <source>
        <strain evidence="3">Niue_2</strain>
        <tissue evidence="3">Leaf</tissue>
    </source>
</reference>
<evidence type="ECO:0000313" key="3">
    <source>
        <dbReference type="EMBL" id="MQL82574.1"/>
    </source>
</evidence>
<name>A0A843UL14_COLES</name>
<dbReference type="Pfam" id="PF03732">
    <property type="entry name" value="Retrotrans_gag"/>
    <property type="match status" value="1"/>
</dbReference>
<sequence length="270" mass="31351">MLSTGPEVRRYNRLVDHARIHDQRRLTEALNKDSLVRKKEYPTESSSKPRECGLELQEQRKKLNGSSSPRFLLLLGLFSTSKNPFARARAGHEDLRGDKLLLDTFQLERDTRTWWESVEATKADVQFTWNKFKEAFNAKYFSERVQERKATEFSALNQRSLSVAEYEAQFSRLICYANHLVNTERMKAKRFLNGLKPQYITQLGPLDIQTYVEMVKMAQLLEDATDYIERIKGRFIKKEMTPSSSSSKPTNGKKRPFSITEGSSQEKKPK</sequence>
<feature type="region of interest" description="Disordered" evidence="1">
    <location>
        <begin position="238"/>
        <end position="270"/>
    </location>
</feature>
<protein>
    <recommendedName>
        <fullName evidence="2">Retrotransposon gag domain-containing protein</fullName>
    </recommendedName>
</protein>
<accession>A0A843UL14</accession>
<dbReference type="Proteomes" id="UP000652761">
    <property type="component" value="Unassembled WGS sequence"/>
</dbReference>
<evidence type="ECO:0000256" key="1">
    <source>
        <dbReference type="SAM" id="MobiDB-lite"/>
    </source>
</evidence>
<dbReference type="PANTHER" id="PTHR34482">
    <property type="entry name" value="DNA DAMAGE-INDUCIBLE PROTEIN 1-LIKE"/>
    <property type="match status" value="1"/>
</dbReference>